<feature type="compositionally biased region" description="Acidic residues" evidence="1">
    <location>
        <begin position="275"/>
        <end position="286"/>
    </location>
</feature>
<accession>A0A346TPF2</accession>
<name>A0A346TPF2_9ABAC</name>
<evidence type="ECO:0000313" key="2">
    <source>
        <dbReference type="EMBL" id="AXU41462.1"/>
    </source>
</evidence>
<dbReference type="GeneID" id="80533969"/>
<feature type="region of interest" description="Disordered" evidence="1">
    <location>
        <begin position="308"/>
        <end position="408"/>
    </location>
</feature>
<dbReference type="RefSeq" id="YP_010796474.1">
    <property type="nucleotide sequence ID" value="NC_076031.1"/>
</dbReference>
<feature type="compositionally biased region" description="Polar residues" evidence="1">
    <location>
        <begin position="308"/>
        <end position="317"/>
    </location>
</feature>
<dbReference type="InterPro" id="IPR005092">
    <property type="entry name" value="TATR"/>
</dbReference>
<feature type="region of interest" description="Disordered" evidence="1">
    <location>
        <begin position="849"/>
        <end position="874"/>
    </location>
</feature>
<feature type="compositionally biased region" description="Basic residues" evidence="1">
    <location>
        <begin position="253"/>
        <end position="264"/>
    </location>
</feature>
<feature type="region of interest" description="Disordered" evidence="1">
    <location>
        <begin position="152"/>
        <end position="171"/>
    </location>
</feature>
<protein>
    <submittedName>
        <fullName evidence="2">IE-1</fullName>
    </submittedName>
</protein>
<sequence length="874" mass="100573">MDTEVTFETLFEPQQQQQLYRPQEYEQNYLASNGFVNHQESNGFYPCLNTPIDQRTAFPNNNAFYKGGRNGTVAHSTPNHNMVASIMDVSGNAYNYSASLLSASPTDLNNLNEINNIVTNDRVNNPIETADIDKSLGLEEYANRIIETHEDELKNARVDNTEPPSENTQQPLALVVDPSVKAVVKAPMIAEKKPRKDLESGAPAKKKVRSFSIGKRHLTFEKNNANNTSCYSSSSSSSSESDNEMEKEQVVAKTKKTTSKRKYPFQKTIQMPTNDDGESCDEEDESCAVKKPAMESIIVRRNEYDNVSSCAASSPNRSDAENKNDSDDGDDDETVPEGGVHDSSKSDYTEDQEKPEKQLKYRNIEPSNQRQKRKLCGKYNKESRATIVPIPHLSSQTSEDDSSLEQRENSHKINEMLKIDRRVFEGRYDMSRRFVDFYTSKMCHMFLITEPNENGNDKFELRYINTVHSVMHEYKTYHVSNGNSVIVLTLNRYKFLIVEQLLDAMNMPVPLAERIDAPKQNEVSFTDIKDNKYISLLVKHFDLDTVIAQTELMFLYSAMDRNKGKYVHNKLTNLVEDNTLFSLPVNVSRKEAANAEDEVQNICNSQESKYVKDIVYHAQTIHFNQVENVSRYQPQSYYKYIDRLKEEISIWLPAALTNYRGDIKKKRDFTYKYGSVARIFFSSSDSDILKQVRKEKGGRFLVENYLQCNREDTTDSFILIDTKQDERLTIVKKGLSFIWLNSIHTDIKPADIIDKFKFGTHHVLSLNKNTRKEVNARHNGLIKLIAHFTSGALKINHVVMLAKEFYKIKHQCIEYKDNKLQPARPEVVVEKPYEFVDVFSDEYKIYQQQQQQQQQKPKDKIVKMKIKPKKIKST</sequence>
<dbReference type="KEGG" id="vg:80533969"/>
<evidence type="ECO:0000256" key="1">
    <source>
        <dbReference type="SAM" id="MobiDB-lite"/>
    </source>
</evidence>
<proteinExistence type="predicted"/>
<organism evidence="2 3">
    <name type="scientific">Mythimna unipuncta nucleopolyhedrovirus</name>
    <dbReference type="NCBI Taxonomy" id="447897"/>
    <lineage>
        <taxon>Viruses</taxon>
        <taxon>Viruses incertae sedis</taxon>
        <taxon>Naldaviricetes</taxon>
        <taxon>Lefavirales</taxon>
        <taxon>Baculoviridae</taxon>
        <taxon>Alphabaculovirus</taxon>
    </lineage>
</organism>
<feature type="compositionally biased region" description="Basic and acidic residues" evidence="1">
    <location>
        <begin position="339"/>
        <end position="363"/>
    </location>
</feature>
<dbReference type="EMBL" id="MH124167">
    <property type="protein sequence ID" value="AXU41462.1"/>
    <property type="molecule type" value="Genomic_DNA"/>
</dbReference>
<reference evidence="2 3" key="1">
    <citation type="submission" date="2018-03" db="EMBL/GenBank/DDBJ databases">
        <title>Complete genome sequence of a second alphabaculovirus from the true armyworm, Mythimna unipuncta.</title>
        <authorList>
            <person name="Harrison R.L."/>
            <person name="Mowery J.D."/>
            <person name="Bauchan G.R."/>
            <person name="Theilmann D.A."/>
            <person name="Erlandson M.A."/>
        </authorList>
    </citation>
    <scope>NUCLEOTIDE SEQUENCE [LARGE SCALE GENOMIC DNA]</scope>
    <source>
        <strain evidence="2 3">KY310</strain>
    </source>
</reference>
<dbReference type="Proteomes" id="UP000501969">
    <property type="component" value="Segment"/>
</dbReference>
<feature type="region of interest" description="Disordered" evidence="1">
    <location>
        <begin position="224"/>
        <end position="289"/>
    </location>
</feature>
<dbReference type="Pfam" id="PF03430">
    <property type="entry name" value="TATR"/>
    <property type="match status" value="1"/>
</dbReference>
<evidence type="ECO:0000313" key="3">
    <source>
        <dbReference type="Proteomes" id="UP000501969"/>
    </source>
</evidence>
<feature type="compositionally biased region" description="Basic residues" evidence="1">
    <location>
        <begin position="863"/>
        <end position="874"/>
    </location>
</feature>
<feature type="compositionally biased region" description="Polar residues" evidence="1">
    <location>
        <begin position="162"/>
        <end position="171"/>
    </location>
</feature>
<keyword evidence="3" id="KW-1185">Reference proteome</keyword>